<evidence type="ECO:0000313" key="3">
    <source>
        <dbReference type="Proteomes" id="UP000002220"/>
    </source>
</evidence>
<dbReference type="Pfam" id="PF13378">
    <property type="entry name" value="MR_MLE_C"/>
    <property type="match status" value="1"/>
</dbReference>
<gene>
    <name evidence="2" type="ordered locus">Plim_2156</name>
</gene>
<organism evidence="2 3">
    <name type="scientific">Planctopirus limnophila (strain ATCC 43296 / DSM 3776 / IFAM 1008 / Mu 290)</name>
    <name type="common">Planctomyces limnophilus</name>
    <dbReference type="NCBI Taxonomy" id="521674"/>
    <lineage>
        <taxon>Bacteria</taxon>
        <taxon>Pseudomonadati</taxon>
        <taxon>Planctomycetota</taxon>
        <taxon>Planctomycetia</taxon>
        <taxon>Planctomycetales</taxon>
        <taxon>Planctomycetaceae</taxon>
        <taxon>Planctopirus</taxon>
    </lineage>
</organism>
<dbReference type="STRING" id="521674.Plim_2156"/>
<feature type="domain" description="Enolase C-terminal" evidence="1">
    <location>
        <begin position="247"/>
        <end position="467"/>
    </location>
</feature>
<dbReference type="HOGENOM" id="CLU_585069_0_0_0"/>
<dbReference type="InterPro" id="IPR029065">
    <property type="entry name" value="Enolase_C-like"/>
</dbReference>
<dbReference type="InterPro" id="IPR036849">
    <property type="entry name" value="Enolase-like_C_sf"/>
</dbReference>
<dbReference type="Proteomes" id="UP000002220">
    <property type="component" value="Chromosome"/>
</dbReference>
<sequence length="467" mass="51243">MATAERFTTFYKTLLGKDGSMAKATDLQIKDVTCAFEPIAFRTPLKFGDRVQKTAVLVNVDVVVESRDGKHKGQGYGSMPLGNLWSWPSTVCTPDQTEAAMKLFVEEIVNLAQICTEAGHPIDLVYHLAGEYPHLAKTLAVRNKMPEALPALAQLVAASALDAALHDAFGRMHQMSSYDVLTKKYMTFDLSEYLDKSFAGEYLDRYTLRIPAETLALYHLVGAVDPLTAGDVAQKIGDGLPEYLGEWIVRDQLTHLKIKLRGNDPGWDRARILGVDQVATTTAQQTQWHYSLDFNEQCESADVVLSLLNFLKTDHPAIYERIEYIEQPTHRDLAAHAISMHEVAKLKPVVIDESLVDYDALVAARDLGYSGVAIKACKGQTESLLLAAAAQKFGMFLCVQDLTCPGASFLHSASLAAHLPGIKAVEGNGRQYCPAANKIWARDYPEVFTVKHGVIQTAAMNGPGLGF</sequence>
<dbReference type="SUPFAM" id="SSF51604">
    <property type="entry name" value="Enolase C-terminal domain-like"/>
    <property type="match status" value="1"/>
</dbReference>
<dbReference type="eggNOG" id="COG4948">
    <property type="taxonomic scope" value="Bacteria"/>
</dbReference>
<reference evidence="2 3" key="1">
    <citation type="journal article" date="2010" name="Stand. Genomic Sci.">
        <title>Complete genome sequence of Planctomyces limnophilus type strain (Mu 290).</title>
        <authorList>
            <person name="Labutti K."/>
            <person name="Sikorski J."/>
            <person name="Schneider S."/>
            <person name="Nolan M."/>
            <person name="Lucas S."/>
            <person name="Glavina Del Rio T."/>
            <person name="Tice H."/>
            <person name="Cheng J.F."/>
            <person name="Goodwin L."/>
            <person name="Pitluck S."/>
            <person name="Liolios K."/>
            <person name="Ivanova N."/>
            <person name="Mavromatis K."/>
            <person name="Mikhailova N."/>
            <person name="Pati A."/>
            <person name="Chen A."/>
            <person name="Palaniappan K."/>
            <person name="Land M."/>
            <person name="Hauser L."/>
            <person name="Chang Y.J."/>
            <person name="Jeffries C.D."/>
            <person name="Tindall B.J."/>
            <person name="Rohde M."/>
            <person name="Goker M."/>
            <person name="Woyke T."/>
            <person name="Bristow J."/>
            <person name="Eisen J.A."/>
            <person name="Markowitz V."/>
            <person name="Hugenholtz P."/>
            <person name="Kyrpides N.C."/>
            <person name="Klenk H.P."/>
            <person name="Lapidus A."/>
        </authorList>
    </citation>
    <scope>NUCLEOTIDE SEQUENCE [LARGE SCALE GENOMIC DNA]</scope>
    <source>
        <strain evidence="3">ATCC 43296 / DSM 3776 / IFAM 1008 / 290</strain>
    </source>
</reference>
<dbReference type="AlphaFoldDB" id="D5SMS7"/>
<dbReference type="Gene3D" id="3.20.20.120">
    <property type="entry name" value="Enolase-like C-terminal domain"/>
    <property type="match status" value="1"/>
</dbReference>
<evidence type="ECO:0000259" key="1">
    <source>
        <dbReference type="Pfam" id="PF13378"/>
    </source>
</evidence>
<evidence type="ECO:0000313" key="2">
    <source>
        <dbReference type="EMBL" id="ADG67982.1"/>
    </source>
</evidence>
<name>D5SMS7_PLAL2</name>
<dbReference type="KEGG" id="plm:Plim_2156"/>
<dbReference type="EMBL" id="CP001744">
    <property type="protein sequence ID" value="ADG67982.1"/>
    <property type="molecule type" value="Genomic_DNA"/>
</dbReference>
<keyword evidence="3" id="KW-1185">Reference proteome</keyword>
<proteinExistence type="predicted"/>
<accession>D5SMS7</accession>
<protein>
    <submittedName>
        <fullName evidence="2">Transmembrane prediction</fullName>
    </submittedName>
</protein>
<keyword evidence="2" id="KW-0812">Transmembrane</keyword>
<keyword evidence="2" id="KW-0472">Membrane</keyword>